<dbReference type="EMBL" id="JADIKM010000001">
    <property type="protein sequence ID" value="MFK2902612.1"/>
    <property type="molecule type" value="Genomic_DNA"/>
</dbReference>
<gene>
    <name evidence="2" type="ORF">ISP17_01455</name>
</gene>
<reference evidence="2 3" key="1">
    <citation type="submission" date="2020-10" db="EMBL/GenBank/DDBJ databases">
        <title>Phylogeny of dyella-like bacteria.</title>
        <authorList>
            <person name="Fu J."/>
        </authorList>
    </citation>
    <scope>NUCLEOTIDE SEQUENCE [LARGE SCALE GENOMIC DNA]</scope>
    <source>
        <strain evidence="2 3">Gsoil3046</strain>
    </source>
</reference>
<proteinExistence type="predicted"/>
<name>A0ABW8JNB1_9GAMM</name>
<evidence type="ECO:0000313" key="2">
    <source>
        <dbReference type="EMBL" id="MFK2902612.1"/>
    </source>
</evidence>
<protein>
    <submittedName>
        <fullName evidence="2">Xanthomonadin biosynthesis protein</fullName>
    </submittedName>
</protein>
<keyword evidence="1" id="KW-0812">Transmembrane</keyword>
<comment type="caution">
    <text evidence="2">The sequence shown here is derived from an EMBL/GenBank/DDBJ whole genome shotgun (WGS) entry which is preliminary data.</text>
</comment>
<keyword evidence="1" id="KW-0472">Membrane</keyword>
<evidence type="ECO:0000313" key="3">
    <source>
        <dbReference type="Proteomes" id="UP001620460"/>
    </source>
</evidence>
<organism evidence="2 3">
    <name type="scientific">Dyella ginsengisoli</name>
    <dbReference type="NCBI Taxonomy" id="363848"/>
    <lineage>
        <taxon>Bacteria</taxon>
        <taxon>Pseudomonadati</taxon>
        <taxon>Pseudomonadota</taxon>
        <taxon>Gammaproteobacteria</taxon>
        <taxon>Lysobacterales</taxon>
        <taxon>Rhodanobacteraceae</taxon>
        <taxon>Dyella</taxon>
    </lineage>
</organism>
<keyword evidence="1" id="KW-1133">Transmembrane helix</keyword>
<accession>A0ABW8JNB1</accession>
<evidence type="ECO:0000256" key="1">
    <source>
        <dbReference type="SAM" id="Phobius"/>
    </source>
</evidence>
<sequence length="224" mass="24591">MPAHELPLRRATLALLPLYPVLAIAGAVTHRAALSLAALLLLLTLWMLPRLVAGTPRAWVGWGAAVLVAVGLASIGLTDRLLDAVPLLILAGLALWFGSSLRAGREPRVARFIRVLEGEAQLAQPGVARYARGVTVFWTALLALQALILAALLLRGLFDAGDLPRWALAYQHVGGYLLIPLAFALEYAFRRWHLRHVQHPGLHAQALQMMQRWPQLLHGTDRHR</sequence>
<feature type="transmembrane region" description="Helical" evidence="1">
    <location>
        <begin position="84"/>
        <end position="104"/>
    </location>
</feature>
<feature type="transmembrane region" description="Helical" evidence="1">
    <location>
        <begin position="59"/>
        <end position="78"/>
    </location>
</feature>
<feature type="transmembrane region" description="Helical" evidence="1">
    <location>
        <begin position="170"/>
        <end position="189"/>
    </location>
</feature>
<keyword evidence="3" id="KW-1185">Reference proteome</keyword>
<dbReference type="Proteomes" id="UP001620460">
    <property type="component" value="Unassembled WGS sequence"/>
</dbReference>
<feature type="transmembrane region" description="Helical" evidence="1">
    <location>
        <begin position="136"/>
        <end position="158"/>
    </location>
</feature>
<feature type="transmembrane region" description="Helical" evidence="1">
    <location>
        <begin position="33"/>
        <end position="52"/>
    </location>
</feature>